<feature type="transmembrane region" description="Helical" evidence="2">
    <location>
        <begin position="45"/>
        <end position="64"/>
    </location>
</feature>
<gene>
    <name evidence="3" type="ORF">IAD01_05965</name>
</gene>
<keyword evidence="3" id="KW-0132">Cell division</keyword>
<accession>A0A9D1JIP3</accession>
<dbReference type="GO" id="GO:0051301">
    <property type="term" value="P:cell division"/>
    <property type="evidence" value="ECO:0007669"/>
    <property type="project" value="UniProtKB-KW"/>
</dbReference>
<organism evidence="3 4">
    <name type="scientific">Candidatus Faeciplasma gallinarum</name>
    <dbReference type="NCBI Taxonomy" id="2840799"/>
    <lineage>
        <taxon>Bacteria</taxon>
        <taxon>Bacillati</taxon>
        <taxon>Bacillota</taxon>
        <taxon>Clostridia</taxon>
        <taxon>Eubacteriales</taxon>
        <taxon>Oscillospiraceae</taxon>
        <taxon>Oscillospiraceae incertae sedis</taxon>
        <taxon>Candidatus Faeciplasma</taxon>
    </lineage>
</organism>
<keyword evidence="3" id="KW-0131">Cell cycle</keyword>
<proteinExistence type="predicted"/>
<sequence>MAYQNGNLAYDISVYEPKVKDPGQQKQERPQIQVRRHKAVKTQSTMGILISAAAVLVIMFAMLYGKVETNRLFGEVAELEQQLQSLEAENVALAAEYESRTSLKNVEEYAQNTLGLQKLDKAQIEYVEFEGDSVIEVVDTEKQNIFVRIKNWFADVCEYLGL</sequence>
<protein>
    <submittedName>
        <fullName evidence="3">Cell division protein FtsL</fullName>
    </submittedName>
</protein>
<evidence type="ECO:0000256" key="1">
    <source>
        <dbReference type="SAM" id="Coils"/>
    </source>
</evidence>
<evidence type="ECO:0000256" key="2">
    <source>
        <dbReference type="SAM" id="Phobius"/>
    </source>
</evidence>
<comment type="caution">
    <text evidence="3">The sequence shown here is derived from an EMBL/GenBank/DDBJ whole genome shotgun (WGS) entry which is preliminary data.</text>
</comment>
<evidence type="ECO:0000313" key="3">
    <source>
        <dbReference type="EMBL" id="HIS24930.1"/>
    </source>
</evidence>
<dbReference type="EMBL" id="DVIR01000056">
    <property type="protein sequence ID" value="HIS24930.1"/>
    <property type="molecule type" value="Genomic_DNA"/>
</dbReference>
<dbReference type="Proteomes" id="UP000823982">
    <property type="component" value="Unassembled WGS sequence"/>
</dbReference>
<evidence type="ECO:0000313" key="4">
    <source>
        <dbReference type="Proteomes" id="UP000823982"/>
    </source>
</evidence>
<keyword evidence="2" id="KW-0472">Membrane</keyword>
<dbReference type="AlphaFoldDB" id="A0A9D1JIP3"/>
<name>A0A9D1JIP3_9FIRM</name>
<keyword evidence="1" id="KW-0175">Coiled coil</keyword>
<keyword evidence="2" id="KW-0812">Transmembrane</keyword>
<reference evidence="3" key="2">
    <citation type="journal article" date="2021" name="PeerJ">
        <title>Extensive microbial diversity within the chicken gut microbiome revealed by metagenomics and culture.</title>
        <authorList>
            <person name="Gilroy R."/>
            <person name="Ravi A."/>
            <person name="Getino M."/>
            <person name="Pursley I."/>
            <person name="Horton D.L."/>
            <person name="Alikhan N.F."/>
            <person name="Baker D."/>
            <person name="Gharbi K."/>
            <person name="Hall N."/>
            <person name="Watson M."/>
            <person name="Adriaenssens E.M."/>
            <person name="Foster-Nyarko E."/>
            <person name="Jarju S."/>
            <person name="Secka A."/>
            <person name="Antonio M."/>
            <person name="Oren A."/>
            <person name="Chaudhuri R.R."/>
            <person name="La Ragione R."/>
            <person name="Hildebrand F."/>
            <person name="Pallen M.J."/>
        </authorList>
    </citation>
    <scope>NUCLEOTIDE SEQUENCE</scope>
    <source>
        <strain evidence="3">CHK157-1446</strain>
    </source>
</reference>
<feature type="coiled-coil region" evidence="1">
    <location>
        <begin position="69"/>
        <end position="96"/>
    </location>
</feature>
<keyword evidence="2" id="KW-1133">Transmembrane helix</keyword>
<reference evidence="3" key="1">
    <citation type="submission" date="2020-10" db="EMBL/GenBank/DDBJ databases">
        <authorList>
            <person name="Gilroy R."/>
        </authorList>
    </citation>
    <scope>NUCLEOTIDE SEQUENCE</scope>
    <source>
        <strain evidence="3">CHK157-1446</strain>
    </source>
</reference>